<name>A0A6C0DD87_9ZZZZ</name>
<feature type="transmembrane region" description="Helical" evidence="1">
    <location>
        <begin position="249"/>
        <end position="272"/>
    </location>
</feature>
<protein>
    <recommendedName>
        <fullName evidence="3">Glycosyltransferase</fullName>
    </recommendedName>
</protein>
<proteinExistence type="predicted"/>
<organism evidence="2">
    <name type="scientific">viral metagenome</name>
    <dbReference type="NCBI Taxonomy" id="1070528"/>
    <lineage>
        <taxon>unclassified sequences</taxon>
        <taxon>metagenomes</taxon>
        <taxon>organismal metagenomes</taxon>
    </lineage>
</organism>
<keyword evidence="1" id="KW-1133">Transmembrane helix</keyword>
<evidence type="ECO:0008006" key="3">
    <source>
        <dbReference type="Google" id="ProtNLM"/>
    </source>
</evidence>
<evidence type="ECO:0000313" key="2">
    <source>
        <dbReference type="EMBL" id="QHT14372.1"/>
    </source>
</evidence>
<keyword evidence="1" id="KW-0472">Membrane</keyword>
<sequence>MINDNICYRFEEYKYTDGLLNDSVDATYILHLEDNGRLESIKKQLNQYHPTNIVYIVFDKGYKKCKKQLREDNTLSDIVKSYSKIFEHSAQHNFSNVLVLEDDFIFGSELHNKFHIETINSFMNMHKNEELIYSLGVIPLITYPYNLYTYRILMGGGLHASIYTRKAQDNIIRNFKNIGFPEVYIASHIKWYMYYIPLVYQLFPQTDNSTNWPFIWPFDIIARECIKLLNLEKNKEPGTSIIYILSKTLFLAFIFYIIYIMTTIYTTITSIMPKKYDTKKK</sequence>
<keyword evidence="1" id="KW-0812">Transmembrane</keyword>
<dbReference type="EMBL" id="MN739582">
    <property type="protein sequence ID" value="QHT14372.1"/>
    <property type="molecule type" value="Genomic_DNA"/>
</dbReference>
<reference evidence="2" key="1">
    <citation type="journal article" date="2020" name="Nature">
        <title>Giant virus diversity and host interactions through global metagenomics.</title>
        <authorList>
            <person name="Schulz F."/>
            <person name="Roux S."/>
            <person name="Paez-Espino D."/>
            <person name="Jungbluth S."/>
            <person name="Walsh D.A."/>
            <person name="Denef V.J."/>
            <person name="McMahon K.D."/>
            <person name="Konstantinidis K.T."/>
            <person name="Eloe-Fadrosh E.A."/>
            <person name="Kyrpides N.C."/>
            <person name="Woyke T."/>
        </authorList>
    </citation>
    <scope>NUCLEOTIDE SEQUENCE</scope>
    <source>
        <strain evidence="2">GVMAG-M-3300023174-137</strain>
    </source>
</reference>
<evidence type="ECO:0000256" key="1">
    <source>
        <dbReference type="SAM" id="Phobius"/>
    </source>
</evidence>
<accession>A0A6C0DD87</accession>
<dbReference type="AlphaFoldDB" id="A0A6C0DD87"/>